<evidence type="ECO:0000256" key="1">
    <source>
        <dbReference type="SAM" id="Phobius"/>
    </source>
</evidence>
<keyword evidence="1" id="KW-0812">Transmembrane</keyword>
<proteinExistence type="predicted"/>
<evidence type="ECO:0000313" key="2">
    <source>
        <dbReference type="EMBL" id="KAK3370048.1"/>
    </source>
</evidence>
<reference evidence="2" key="1">
    <citation type="journal article" date="2023" name="Mol. Phylogenet. Evol.">
        <title>Genome-scale phylogeny and comparative genomics of the fungal order Sordariales.</title>
        <authorList>
            <person name="Hensen N."/>
            <person name="Bonometti L."/>
            <person name="Westerberg I."/>
            <person name="Brannstrom I.O."/>
            <person name="Guillou S."/>
            <person name="Cros-Aarteil S."/>
            <person name="Calhoun S."/>
            <person name="Haridas S."/>
            <person name="Kuo A."/>
            <person name="Mondo S."/>
            <person name="Pangilinan J."/>
            <person name="Riley R."/>
            <person name="LaButti K."/>
            <person name="Andreopoulos B."/>
            <person name="Lipzen A."/>
            <person name="Chen C."/>
            <person name="Yan M."/>
            <person name="Daum C."/>
            <person name="Ng V."/>
            <person name="Clum A."/>
            <person name="Steindorff A."/>
            <person name="Ohm R.A."/>
            <person name="Martin F."/>
            <person name="Silar P."/>
            <person name="Natvig D.O."/>
            <person name="Lalanne C."/>
            <person name="Gautier V."/>
            <person name="Ament-Velasquez S.L."/>
            <person name="Kruys A."/>
            <person name="Hutchinson M.I."/>
            <person name="Powell A.J."/>
            <person name="Barry K."/>
            <person name="Miller A.N."/>
            <person name="Grigoriev I.V."/>
            <person name="Debuchy R."/>
            <person name="Gladieux P."/>
            <person name="Hiltunen Thoren M."/>
            <person name="Johannesson H."/>
        </authorList>
    </citation>
    <scope>NUCLEOTIDE SEQUENCE</scope>
    <source>
        <strain evidence="2">CBS 232.78</strain>
    </source>
</reference>
<gene>
    <name evidence="2" type="ORF">B0H63DRAFT_486034</name>
</gene>
<reference evidence="2" key="2">
    <citation type="submission" date="2023-06" db="EMBL/GenBank/DDBJ databases">
        <authorList>
            <consortium name="Lawrence Berkeley National Laboratory"/>
            <person name="Haridas S."/>
            <person name="Hensen N."/>
            <person name="Bonometti L."/>
            <person name="Westerberg I."/>
            <person name="Brannstrom I.O."/>
            <person name="Guillou S."/>
            <person name="Cros-Aarteil S."/>
            <person name="Calhoun S."/>
            <person name="Kuo A."/>
            <person name="Mondo S."/>
            <person name="Pangilinan J."/>
            <person name="Riley R."/>
            <person name="LaButti K."/>
            <person name="Andreopoulos B."/>
            <person name="Lipzen A."/>
            <person name="Chen C."/>
            <person name="Yanf M."/>
            <person name="Daum C."/>
            <person name="Ng V."/>
            <person name="Clum A."/>
            <person name="Steindorff A."/>
            <person name="Ohm R."/>
            <person name="Martin F."/>
            <person name="Silar P."/>
            <person name="Natvig D."/>
            <person name="Lalanne C."/>
            <person name="Gautier V."/>
            <person name="Ament-velasquez S.L."/>
            <person name="Kruys A."/>
            <person name="Hutchinson M.I."/>
            <person name="Powell A.J."/>
            <person name="Barry K."/>
            <person name="Miller A.N."/>
            <person name="Grigoriev I.V."/>
            <person name="Debuchy R."/>
            <person name="Gladieux P."/>
            <person name="Thoren M.H."/>
            <person name="Johannesson H."/>
        </authorList>
    </citation>
    <scope>NUCLEOTIDE SEQUENCE</scope>
    <source>
        <strain evidence="2">CBS 232.78</strain>
    </source>
</reference>
<protein>
    <submittedName>
        <fullName evidence="2">Uncharacterized protein</fullName>
    </submittedName>
</protein>
<dbReference type="PANTHER" id="PTHR37577:SF1">
    <property type="entry name" value="INTEGRAL MEMBRANE PROTEIN"/>
    <property type="match status" value="1"/>
</dbReference>
<dbReference type="AlphaFoldDB" id="A0AAE0N4N6"/>
<comment type="caution">
    <text evidence="2">The sequence shown here is derived from an EMBL/GenBank/DDBJ whole genome shotgun (WGS) entry which is preliminary data.</text>
</comment>
<feature type="transmembrane region" description="Helical" evidence="1">
    <location>
        <begin position="77"/>
        <end position="96"/>
    </location>
</feature>
<accession>A0AAE0N4N6</accession>
<feature type="transmembrane region" description="Helical" evidence="1">
    <location>
        <begin position="46"/>
        <end position="65"/>
    </location>
</feature>
<keyword evidence="1" id="KW-0472">Membrane</keyword>
<keyword evidence="1" id="KW-1133">Transmembrane helix</keyword>
<organism evidence="2 3">
    <name type="scientific">Podospora didyma</name>
    <dbReference type="NCBI Taxonomy" id="330526"/>
    <lineage>
        <taxon>Eukaryota</taxon>
        <taxon>Fungi</taxon>
        <taxon>Dikarya</taxon>
        <taxon>Ascomycota</taxon>
        <taxon>Pezizomycotina</taxon>
        <taxon>Sordariomycetes</taxon>
        <taxon>Sordariomycetidae</taxon>
        <taxon>Sordariales</taxon>
        <taxon>Podosporaceae</taxon>
        <taxon>Podospora</taxon>
    </lineage>
</organism>
<feature type="transmembrane region" description="Helical" evidence="1">
    <location>
        <begin position="128"/>
        <end position="149"/>
    </location>
</feature>
<dbReference type="InterPro" id="IPR053018">
    <property type="entry name" value="Elsinochrome_Biosynth-Asso"/>
</dbReference>
<dbReference type="EMBL" id="JAULSW010000009">
    <property type="protein sequence ID" value="KAK3370048.1"/>
    <property type="molecule type" value="Genomic_DNA"/>
</dbReference>
<keyword evidence="3" id="KW-1185">Reference proteome</keyword>
<name>A0AAE0N4N6_9PEZI</name>
<evidence type="ECO:0000313" key="3">
    <source>
        <dbReference type="Proteomes" id="UP001285441"/>
    </source>
</evidence>
<sequence>MIRALQSLLNILGDQQLISGICICIVAHLSLCQISLYHWLNAGHFAMFSFAVHFLTIISLQDVYYRVRRTWAFRMRIGLIYTNVALLSPILYHVPFMKMHELNISMEARPAIFLLTGAYRGQGTVAEWVGFVLSVVLIALSVLMATLYVTVVPPSSYRPEDDGESSRRNRT</sequence>
<dbReference type="Proteomes" id="UP001285441">
    <property type="component" value="Unassembled WGS sequence"/>
</dbReference>
<feature type="transmembrane region" description="Helical" evidence="1">
    <location>
        <begin position="21"/>
        <end position="40"/>
    </location>
</feature>
<dbReference type="PANTHER" id="PTHR37577">
    <property type="entry name" value="INTEGRAL MEMBRANE PROTEIN"/>
    <property type="match status" value="1"/>
</dbReference>